<evidence type="ECO:0000313" key="2">
    <source>
        <dbReference type="EnsemblPlants" id="OPUNC03G36540.1"/>
    </source>
</evidence>
<dbReference type="AlphaFoldDB" id="A0A0E0KKY0"/>
<dbReference type="HOGENOM" id="CLU_2201276_0_0_1"/>
<protein>
    <submittedName>
        <fullName evidence="2">Uncharacterized protein</fullName>
    </submittedName>
</protein>
<evidence type="ECO:0000313" key="3">
    <source>
        <dbReference type="Proteomes" id="UP000026962"/>
    </source>
</evidence>
<dbReference type="Proteomes" id="UP000026962">
    <property type="component" value="Chromosome 3"/>
</dbReference>
<feature type="transmembrane region" description="Helical" evidence="1">
    <location>
        <begin position="56"/>
        <end position="75"/>
    </location>
</feature>
<dbReference type="EnsemblPlants" id="OPUNC03G36540.1">
    <property type="protein sequence ID" value="OPUNC03G36540.1"/>
    <property type="gene ID" value="OPUNC03G36540"/>
</dbReference>
<reference evidence="2" key="1">
    <citation type="submission" date="2015-04" db="UniProtKB">
        <authorList>
            <consortium name="EnsemblPlants"/>
        </authorList>
    </citation>
    <scope>IDENTIFICATION</scope>
</reference>
<reference evidence="2" key="2">
    <citation type="submission" date="2018-05" db="EMBL/GenBank/DDBJ databases">
        <title>OpunRS2 (Oryza punctata Reference Sequence Version 2).</title>
        <authorList>
            <person name="Zhang J."/>
            <person name="Kudrna D."/>
            <person name="Lee S."/>
            <person name="Talag J."/>
            <person name="Welchert J."/>
            <person name="Wing R.A."/>
        </authorList>
    </citation>
    <scope>NUCLEOTIDE SEQUENCE [LARGE SCALE GENOMIC DNA]</scope>
</reference>
<accession>A0A0E0KKY0</accession>
<proteinExistence type="predicted"/>
<keyword evidence="1" id="KW-0812">Transmembrane</keyword>
<name>A0A0E0KKY0_ORYPU</name>
<organism evidence="2">
    <name type="scientific">Oryza punctata</name>
    <name type="common">Red rice</name>
    <dbReference type="NCBI Taxonomy" id="4537"/>
    <lineage>
        <taxon>Eukaryota</taxon>
        <taxon>Viridiplantae</taxon>
        <taxon>Streptophyta</taxon>
        <taxon>Embryophyta</taxon>
        <taxon>Tracheophyta</taxon>
        <taxon>Spermatophyta</taxon>
        <taxon>Magnoliopsida</taxon>
        <taxon>Liliopsida</taxon>
        <taxon>Poales</taxon>
        <taxon>Poaceae</taxon>
        <taxon>BOP clade</taxon>
        <taxon>Oryzoideae</taxon>
        <taxon>Oryzeae</taxon>
        <taxon>Oryzinae</taxon>
        <taxon>Oryza</taxon>
    </lineage>
</organism>
<dbReference type="Gramene" id="OPUNC03G36540.1">
    <property type="protein sequence ID" value="OPUNC03G36540.1"/>
    <property type="gene ID" value="OPUNC03G36540"/>
</dbReference>
<keyword evidence="1" id="KW-1133">Transmembrane helix</keyword>
<evidence type="ECO:0000256" key="1">
    <source>
        <dbReference type="SAM" id="Phobius"/>
    </source>
</evidence>
<sequence length="108" mass="12091">MAVRRGWRLNGDVWRERCVAGGAQREEGRRVVTGKSGGRGSKAEVEQWDCCGSEEAGSGAPLPILGIFLHIAVVVRCRRRRRRRGVARQLVLRGRRGTYQDPSRQAVH</sequence>
<keyword evidence="1" id="KW-0472">Membrane</keyword>
<keyword evidence="3" id="KW-1185">Reference proteome</keyword>